<proteinExistence type="predicted"/>
<reference evidence="2" key="2">
    <citation type="submission" date="2021-04" db="EMBL/GenBank/DDBJ databases">
        <authorList>
            <person name="Gilroy R."/>
        </authorList>
    </citation>
    <scope>NUCLEOTIDE SEQUENCE</scope>
    <source>
        <strain evidence="2">ChiSxjej3B15-24422</strain>
    </source>
</reference>
<keyword evidence="1" id="KW-0812">Transmembrane</keyword>
<dbReference type="EMBL" id="DXDD01000120">
    <property type="protein sequence ID" value="HIY60930.1"/>
    <property type="molecule type" value="Genomic_DNA"/>
</dbReference>
<evidence type="ECO:0000313" key="2">
    <source>
        <dbReference type="EMBL" id="HIY60930.1"/>
    </source>
</evidence>
<reference evidence="2" key="1">
    <citation type="journal article" date="2021" name="PeerJ">
        <title>Extensive microbial diversity within the chicken gut microbiome revealed by metagenomics and culture.</title>
        <authorList>
            <person name="Gilroy R."/>
            <person name="Ravi A."/>
            <person name="Getino M."/>
            <person name="Pursley I."/>
            <person name="Horton D.L."/>
            <person name="Alikhan N.F."/>
            <person name="Baker D."/>
            <person name="Gharbi K."/>
            <person name="Hall N."/>
            <person name="Watson M."/>
            <person name="Adriaenssens E.M."/>
            <person name="Foster-Nyarko E."/>
            <person name="Jarju S."/>
            <person name="Secka A."/>
            <person name="Antonio M."/>
            <person name="Oren A."/>
            <person name="Chaudhuri R.R."/>
            <person name="La Ragione R."/>
            <person name="Hildebrand F."/>
            <person name="Pallen M.J."/>
        </authorList>
    </citation>
    <scope>NUCLEOTIDE SEQUENCE</scope>
    <source>
        <strain evidence="2">ChiSxjej3B15-24422</strain>
    </source>
</reference>
<organism evidence="2 3">
    <name type="scientific">Candidatus Eisenbergiella pullistercoris</name>
    <dbReference type="NCBI Taxonomy" id="2838555"/>
    <lineage>
        <taxon>Bacteria</taxon>
        <taxon>Bacillati</taxon>
        <taxon>Bacillota</taxon>
        <taxon>Clostridia</taxon>
        <taxon>Lachnospirales</taxon>
        <taxon>Lachnospiraceae</taxon>
        <taxon>Eisenbergiella</taxon>
    </lineage>
</organism>
<gene>
    <name evidence="2" type="ORF">H9831_09660</name>
</gene>
<feature type="transmembrane region" description="Helical" evidence="1">
    <location>
        <begin position="107"/>
        <end position="127"/>
    </location>
</feature>
<dbReference type="InterPro" id="IPR021354">
    <property type="entry name" value="DUF2975"/>
</dbReference>
<protein>
    <submittedName>
        <fullName evidence="2">DUF2975 domain-containing protein</fullName>
    </submittedName>
</protein>
<feature type="transmembrane region" description="Helical" evidence="1">
    <location>
        <begin position="12"/>
        <end position="34"/>
    </location>
</feature>
<dbReference type="Pfam" id="PF11188">
    <property type="entry name" value="DUF2975"/>
    <property type="match status" value="1"/>
</dbReference>
<name>A0A9D1YQ13_9FIRM</name>
<keyword evidence="1" id="KW-0472">Membrane</keyword>
<dbReference type="Proteomes" id="UP000824007">
    <property type="component" value="Unassembled WGS sequence"/>
</dbReference>
<keyword evidence="1" id="KW-1133">Transmembrane helix</keyword>
<evidence type="ECO:0000313" key="3">
    <source>
        <dbReference type="Proteomes" id="UP000824007"/>
    </source>
</evidence>
<accession>A0A9D1YQ13</accession>
<comment type="caution">
    <text evidence="2">The sequence shown here is derived from an EMBL/GenBank/DDBJ whole genome shotgun (WGS) entry which is preliminary data.</text>
</comment>
<dbReference type="AlphaFoldDB" id="A0A9D1YQ13"/>
<evidence type="ECO:0000256" key="1">
    <source>
        <dbReference type="SAM" id="Phobius"/>
    </source>
</evidence>
<sequence>MKENFLVRATKLLLDIMFYAGIAVIVTLPVSIRIYGRFNGYFARYYVQLILLFAVSGILAELILYELRRMFRTVLANDCFVEANVKSLDRMGTYSFLIALVTAGRMFLYLTPAVMIVILVFVIAGLFSKVLSRVFDRAVAYKLENDLTI</sequence>
<feature type="transmembrane region" description="Helical" evidence="1">
    <location>
        <begin position="46"/>
        <end position="65"/>
    </location>
</feature>